<dbReference type="RefSeq" id="WP_146584422.1">
    <property type="nucleotide sequence ID" value="NZ_SJPO01000002.1"/>
</dbReference>
<accession>A0A5C5YTN8</accession>
<evidence type="ECO:0000313" key="1">
    <source>
        <dbReference type="EMBL" id="TWT78171.1"/>
    </source>
</evidence>
<evidence type="ECO:0000313" key="2">
    <source>
        <dbReference type="Proteomes" id="UP000318478"/>
    </source>
</evidence>
<dbReference type="EMBL" id="SJPO01000002">
    <property type="protein sequence ID" value="TWT78171.1"/>
    <property type="molecule type" value="Genomic_DNA"/>
</dbReference>
<gene>
    <name evidence="1" type="ORF">Pla123a_09610</name>
</gene>
<organism evidence="1 2">
    <name type="scientific">Posidoniimonas polymericola</name>
    <dbReference type="NCBI Taxonomy" id="2528002"/>
    <lineage>
        <taxon>Bacteria</taxon>
        <taxon>Pseudomonadati</taxon>
        <taxon>Planctomycetota</taxon>
        <taxon>Planctomycetia</taxon>
        <taxon>Pirellulales</taxon>
        <taxon>Lacipirellulaceae</taxon>
        <taxon>Posidoniimonas</taxon>
    </lineage>
</organism>
<dbReference type="OrthoDB" id="249888at2"/>
<keyword evidence="2" id="KW-1185">Reference proteome</keyword>
<sequence length="309" mass="34275">MPDPTQRHVDHQLSDSMDLFERADVGPTTEVPQRRPQKILIAPDGTTQDHALTLFAKQLRDRLSCEVGCLTAFGGSPASPDQTVELGATAVAADASLEEDYDQVLAAAQSFGADLLMLPCPFRRDFEALGEDSTGTVMEVVTARSEIPTIFLRRPDAIGRDPSDHVRIVLTRENAAAEKTASWAVGLVQPHGRLELLLMVEKSTYENFREIMNSLQPDAEFHPEDLESALARTYAPLHSGLQKASREQGFTYELIIRYEADEQPITPEHPQTHPALIALGLVRHDHDSRNEIHDFVRRSPHPVLVVPVD</sequence>
<protein>
    <recommendedName>
        <fullName evidence="3">Universal stress protein family protein</fullName>
    </recommendedName>
</protein>
<dbReference type="Gene3D" id="3.40.50.12370">
    <property type="match status" value="1"/>
</dbReference>
<evidence type="ECO:0008006" key="3">
    <source>
        <dbReference type="Google" id="ProtNLM"/>
    </source>
</evidence>
<proteinExistence type="predicted"/>
<dbReference type="AlphaFoldDB" id="A0A5C5YTN8"/>
<reference evidence="1 2" key="1">
    <citation type="submission" date="2019-02" db="EMBL/GenBank/DDBJ databases">
        <title>Deep-cultivation of Planctomycetes and their phenomic and genomic characterization uncovers novel biology.</title>
        <authorList>
            <person name="Wiegand S."/>
            <person name="Jogler M."/>
            <person name="Boedeker C."/>
            <person name="Pinto D."/>
            <person name="Vollmers J."/>
            <person name="Rivas-Marin E."/>
            <person name="Kohn T."/>
            <person name="Peeters S.H."/>
            <person name="Heuer A."/>
            <person name="Rast P."/>
            <person name="Oberbeckmann S."/>
            <person name="Bunk B."/>
            <person name="Jeske O."/>
            <person name="Meyerdierks A."/>
            <person name="Storesund J.E."/>
            <person name="Kallscheuer N."/>
            <person name="Luecker S."/>
            <person name="Lage O.M."/>
            <person name="Pohl T."/>
            <person name="Merkel B.J."/>
            <person name="Hornburger P."/>
            <person name="Mueller R.-W."/>
            <person name="Bruemmer F."/>
            <person name="Labrenz M."/>
            <person name="Spormann A.M."/>
            <person name="Op Den Camp H."/>
            <person name="Overmann J."/>
            <person name="Amann R."/>
            <person name="Jetten M.S.M."/>
            <person name="Mascher T."/>
            <person name="Medema M.H."/>
            <person name="Devos D.P."/>
            <person name="Kaster A.-K."/>
            <person name="Ovreas L."/>
            <person name="Rohde M."/>
            <person name="Galperin M.Y."/>
            <person name="Jogler C."/>
        </authorList>
    </citation>
    <scope>NUCLEOTIDE SEQUENCE [LARGE SCALE GENOMIC DNA]</scope>
    <source>
        <strain evidence="1 2">Pla123a</strain>
    </source>
</reference>
<comment type="caution">
    <text evidence="1">The sequence shown here is derived from an EMBL/GenBank/DDBJ whole genome shotgun (WGS) entry which is preliminary data.</text>
</comment>
<dbReference type="Proteomes" id="UP000318478">
    <property type="component" value="Unassembled WGS sequence"/>
</dbReference>
<name>A0A5C5YTN8_9BACT</name>